<evidence type="ECO:0000313" key="3">
    <source>
        <dbReference type="Proteomes" id="UP000639643"/>
    </source>
</evidence>
<feature type="compositionally biased region" description="Basic and acidic residues" evidence="1">
    <location>
        <begin position="21"/>
        <end position="37"/>
    </location>
</feature>
<dbReference type="EMBL" id="WIGM01000598">
    <property type="protein sequence ID" value="KAF6820298.1"/>
    <property type="molecule type" value="Genomic_DNA"/>
</dbReference>
<name>A0A8H6JX34_9PEZI</name>
<keyword evidence="3" id="KW-1185">Reference proteome</keyword>
<feature type="compositionally biased region" description="Low complexity" evidence="1">
    <location>
        <begin position="11"/>
        <end position="20"/>
    </location>
</feature>
<organism evidence="2 3">
    <name type="scientific">Colletotrichum musicola</name>
    <dbReference type="NCBI Taxonomy" id="2175873"/>
    <lineage>
        <taxon>Eukaryota</taxon>
        <taxon>Fungi</taxon>
        <taxon>Dikarya</taxon>
        <taxon>Ascomycota</taxon>
        <taxon>Pezizomycotina</taxon>
        <taxon>Sordariomycetes</taxon>
        <taxon>Hypocreomycetidae</taxon>
        <taxon>Glomerellales</taxon>
        <taxon>Glomerellaceae</taxon>
        <taxon>Colletotrichum</taxon>
        <taxon>Colletotrichum orchidearum species complex</taxon>
    </lineage>
</organism>
<feature type="region of interest" description="Disordered" evidence="1">
    <location>
        <begin position="1"/>
        <end position="57"/>
    </location>
</feature>
<sequence>MSLAPACGASVPAAEVPPVAVKKETPSSDVEPDVKEEPDSDEDLNVKDESEPDEEIGDVSVLVWDPSGDLYLHVGPEADRRIFQAMLEESPNPGLSAEPGTSSEDWEDWEIDLDEDPPEDMKRFLAIVHAKFQYVPRTLSIPELYRFLKLLQKYDAMAVIRPWAQAWLDGVKQQTTEPWLLWVAWTMGDAMLFREMLFKIADNAKILHGSVSYGEPGRHWTPEGWRGPTEEWRVPVDALDGLSAANVIKLVQDHRKNLVSLELDMYRRMVKVMRRNEQPDARRSGCTAALIGETIMRLHKYGLDLMAPGPDVASRYERSHQNLGRVLPEKRAAICSITHCKKCPFPMSSFTKKAEERK</sequence>
<dbReference type="Proteomes" id="UP000639643">
    <property type="component" value="Unassembled WGS sequence"/>
</dbReference>
<evidence type="ECO:0000313" key="2">
    <source>
        <dbReference type="EMBL" id="KAF6820298.1"/>
    </source>
</evidence>
<protein>
    <recommendedName>
        <fullName evidence="4">Nuclear pore protein</fullName>
    </recommendedName>
</protein>
<comment type="caution">
    <text evidence="2">The sequence shown here is derived from an EMBL/GenBank/DDBJ whole genome shotgun (WGS) entry which is preliminary data.</text>
</comment>
<dbReference type="OrthoDB" id="5275938at2759"/>
<evidence type="ECO:0000256" key="1">
    <source>
        <dbReference type="SAM" id="MobiDB-lite"/>
    </source>
</evidence>
<dbReference type="AlphaFoldDB" id="A0A8H6JX34"/>
<evidence type="ECO:0008006" key="4">
    <source>
        <dbReference type="Google" id="ProtNLM"/>
    </source>
</evidence>
<reference evidence="2" key="1">
    <citation type="journal article" date="2020" name="Phytopathology">
        <title>Genome Sequence Resources of Colletotrichum truncatum, C. plurivorum, C. musicola, and C. sojae: Four Species Pathogenic to Soybean (Glycine max).</title>
        <authorList>
            <person name="Rogerio F."/>
            <person name="Boufleur T.R."/>
            <person name="Ciampi-Guillardi M."/>
            <person name="Sukno S.A."/>
            <person name="Thon M.R."/>
            <person name="Massola Junior N.S."/>
            <person name="Baroncelli R."/>
        </authorList>
    </citation>
    <scope>NUCLEOTIDE SEQUENCE</scope>
    <source>
        <strain evidence="2">LFN0074</strain>
    </source>
</reference>
<gene>
    <name evidence="2" type="ORF">CMUS01_11590</name>
</gene>
<proteinExistence type="predicted"/>
<accession>A0A8H6JX34</accession>